<evidence type="ECO:0000256" key="6">
    <source>
        <dbReference type="ARBA" id="ARBA00022729"/>
    </source>
</evidence>
<comment type="similarity">
    <text evidence="4 9">Belongs to the EMP24/GP25L family.</text>
</comment>
<feature type="chain" id="PRO_5026207191" evidence="11">
    <location>
        <begin position="27"/>
        <end position="232"/>
    </location>
</feature>
<evidence type="ECO:0000313" key="13">
    <source>
        <dbReference type="EMBL" id="CAB3267019.1"/>
    </source>
</evidence>
<evidence type="ECO:0000259" key="12">
    <source>
        <dbReference type="PROSITE" id="PS50866"/>
    </source>
</evidence>
<evidence type="ECO:0000256" key="9">
    <source>
        <dbReference type="RuleBase" id="RU003827"/>
    </source>
</evidence>
<dbReference type="AlphaFoldDB" id="A0A6F9DV62"/>
<keyword evidence="6 11" id="KW-0732">Signal</keyword>
<dbReference type="GO" id="GO:0005789">
    <property type="term" value="C:endoplasmic reticulum membrane"/>
    <property type="evidence" value="ECO:0007669"/>
    <property type="project" value="UniProtKB-SubCell"/>
</dbReference>
<reference evidence="13" key="1">
    <citation type="submission" date="2020-04" db="EMBL/GenBank/DDBJ databases">
        <authorList>
            <person name="Neveu A P."/>
        </authorList>
    </citation>
    <scope>NUCLEOTIDE SEQUENCE</scope>
    <source>
        <tissue evidence="13">Whole embryo</tissue>
    </source>
</reference>
<dbReference type="EMBL" id="LR791157">
    <property type="protein sequence ID" value="CAB3267019.1"/>
    <property type="molecule type" value="mRNA"/>
</dbReference>
<dbReference type="SUPFAM" id="SSF101576">
    <property type="entry name" value="Supernatant protein factor (SPF), C-terminal domain"/>
    <property type="match status" value="1"/>
</dbReference>
<dbReference type="InterPro" id="IPR036598">
    <property type="entry name" value="GOLD_dom_sf"/>
</dbReference>
<comment type="subcellular location">
    <subcellularLocation>
        <location evidence="1">Endoplasmic reticulum membrane</location>
        <topology evidence="1">Single-pass type I membrane protein</topology>
    </subcellularLocation>
    <subcellularLocation>
        <location evidence="2">Endoplasmic reticulum-Golgi intermediate compartment membrane</location>
        <topology evidence="2">Single-pass type I membrane protein</topology>
    </subcellularLocation>
    <subcellularLocation>
        <location evidence="3">Golgi apparatus</location>
        <location evidence="3">cis-Golgi network membrane</location>
        <topology evidence="3">Single-pass type I membrane protein</topology>
    </subcellularLocation>
    <subcellularLocation>
        <location evidence="9">Membrane</location>
        <topology evidence="9">Single-pass type I membrane protein</topology>
    </subcellularLocation>
</comment>
<evidence type="ECO:0000256" key="11">
    <source>
        <dbReference type="SAM" id="SignalP"/>
    </source>
</evidence>
<feature type="domain" description="GOLD" evidence="12">
    <location>
        <begin position="41"/>
        <end position="123"/>
    </location>
</feature>
<keyword evidence="5 9" id="KW-0812">Transmembrane</keyword>
<dbReference type="GO" id="GO:0005794">
    <property type="term" value="C:Golgi apparatus"/>
    <property type="evidence" value="ECO:0007669"/>
    <property type="project" value="UniProtKB-SubCell"/>
</dbReference>
<organism evidence="13">
    <name type="scientific">Phallusia mammillata</name>
    <dbReference type="NCBI Taxonomy" id="59560"/>
    <lineage>
        <taxon>Eukaryota</taxon>
        <taxon>Metazoa</taxon>
        <taxon>Chordata</taxon>
        <taxon>Tunicata</taxon>
        <taxon>Ascidiacea</taxon>
        <taxon>Phlebobranchia</taxon>
        <taxon>Ascidiidae</taxon>
        <taxon>Phallusia</taxon>
    </lineage>
</organism>
<evidence type="ECO:0000256" key="4">
    <source>
        <dbReference type="ARBA" id="ARBA00007104"/>
    </source>
</evidence>
<sequence length="232" mass="26691">MCLKNISMNFWKFFMILLNVTWLVHAYRDNDLTVEISAGRKECFYQPTKTGQSLEIEYQVIDGGDLDIDFRVSGPNGNPIVTEFRRNDGIHTIETTQEGDYEVCFDNTFSRMTSKSVFFELILDNAGDIDELEDEEGEWKKFVSQDENIGDALASLEVAGETLSQIKNNNARTIQFQAMLRALEAKDRHIAETNFVKINTWSIANIVIMTLVFALQIFMVRNMFNDKKKVRT</sequence>
<keyword evidence="7 10" id="KW-1133">Transmembrane helix</keyword>
<feature type="transmembrane region" description="Helical" evidence="10">
    <location>
        <begin position="201"/>
        <end position="220"/>
    </location>
</feature>
<name>A0A6F9DV62_9ASCI</name>
<evidence type="ECO:0000256" key="7">
    <source>
        <dbReference type="ARBA" id="ARBA00022989"/>
    </source>
</evidence>
<dbReference type="Pfam" id="PF01105">
    <property type="entry name" value="EMP24_GP25L"/>
    <property type="match status" value="1"/>
</dbReference>
<proteinExistence type="evidence at transcript level"/>
<dbReference type="PROSITE" id="PS50866">
    <property type="entry name" value="GOLD"/>
    <property type="match status" value="1"/>
</dbReference>
<dbReference type="SMART" id="SM01190">
    <property type="entry name" value="EMP24_GP25L"/>
    <property type="match status" value="1"/>
</dbReference>
<dbReference type="InterPro" id="IPR015720">
    <property type="entry name" value="Emp24-like"/>
</dbReference>
<keyword evidence="8 10" id="KW-0472">Membrane</keyword>
<gene>
    <name evidence="13" type="primary">Tmed10-002</name>
</gene>
<evidence type="ECO:0000256" key="1">
    <source>
        <dbReference type="ARBA" id="ARBA00004115"/>
    </source>
</evidence>
<protein>
    <submittedName>
        <fullName evidence="13">Transmembrane emp24 domain-containing protein 1-like</fullName>
    </submittedName>
</protein>
<feature type="signal peptide" evidence="11">
    <location>
        <begin position="1"/>
        <end position="26"/>
    </location>
</feature>
<evidence type="ECO:0000256" key="3">
    <source>
        <dbReference type="ARBA" id="ARBA00004619"/>
    </source>
</evidence>
<evidence type="ECO:0000256" key="10">
    <source>
        <dbReference type="SAM" id="Phobius"/>
    </source>
</evidence>
<dbReference type="PANTHER" id="PTHR22811">
    <property type="entry name" value="TRANSMEMBRANE EMP24 DOMAIN-CONTAINING PROTEIN"/>
    <property type="match status" value="1"/>
</dbReference>
<dbReference type="Gene3D" id="2.60.120.680">
    <property type="entry name" value="GOLD domain"/>
    <property type="match status" value="1"/>
</dbReference>
<dbReference type="InterPro" id="IPR009038">
    <property type="entry name" value="GOLD_dom"/>
</dbReference>
<evidence type="ECO:0000256" key="5">
    <source>
        <dbReference type="ARBA" id="ARBA00022692"/>
    </source>
</evidence>
<dbReference type="GO" id="GO:0033116">
    <property type="term" value="C:endoplasmic reticulum-Golgi intermediate compartment membrane"/>
    <property type="evidence" value="ECO:0007669"/>
    <property type="project" value="UniProtKB-SubCell"/>
</dbReference>
<evidence type="ECO:0000256" key="2">
    <source>
        <dbReference type="ARBA" id="ARBA00004151"/>
    </source>
</evidence>
<accession>A0A6F9DV62</accession>
<evidence type="ECO:0000256" key="8">
    <source>
        <dbReference type="ARBA" id="ARBA00023136"/>
    </source>
</evidence>